<proteinExistence type="predicted"/>
<gene>
    <name evidence="1" type="ORF">OIPHN260_46300</name>
</gene>
<dbReference type="Proteomes" id="UP000595858">
    <property type="component" value="Chromosome"/>
</dbReference>
<sequence length="75" mass="8070">MGIGPGKGVFTTVKQPLIRLVSTDLSPVVNGGAVSCRDRIMKRYLCIAFIVASVLVVKSDEPNVFVAFTMIAQDK</sequence>
<name>A0AAU9BU73_9ENTR</name>
<evidence type="ECO:0000313" key="2">
    <source>
        <dbReference type="Proteomes" id="UP000595858"/>
    </source>
</evidence>
<accession>A0AAU9BU73</accession>
<organism evidence="1 2">
    <name type="scientific">Enterobacter roggenkampii</name>
    <dbReference type="NCBI Taxonomy" id="1812935"/>
    <lineage>
        <taxon>Bacteria</taxon>
        <taxon>Pseudomonadati</taxon>
        <taxon>Pseudomonadota</taxon>
        <taxon>Gammaproteobacteria</taxon>
        <taxon>Enterobacterales</taxon>
        <taxon>Enterobacteriaceae</taxon>
        <taxon>Enterobacter</taxon>
        <taxon>Enterobacter cloacae complex</taxon>
    </lineage>
</organism>
<protein>
    <submittedName>
        <fullName evidence="1">Uncharacterized protein</fullName>
    </submittedName>
</protein>
<reference evidence="1" key="1">
    <citation type="journal article" date="2020" name="J Glob Antimicrob Resist">
        <title>Genomic characterization of clinical Enterobacter roggenkampii co-harboring blaIMP-1- and blaGES-5-encoding IncP6 and mcr-9-encoding IncHI2 plasmids isolated in Japan.</title>
        <authorList>
            <person name="Umeda K."/>
            <person name="Nakamura H."/>
            <person name="Fukuda A."/>
            <person name="Matsumoto Y."/>
            <person name="Motooka D."/>
            <person name="Nakamura S."/>
            <person name="Yasui Y."/>
            <person name="Yoshida H."/>
            <person name="Kawahara R."/>
        </authorList>
    </citation>
    <scope>NUCLEOTIDE SEQUENCE</scope>
    <source>
        <strain evidence="1">OIPH-N260</strain>
    </source>
</reference>
<dbReference type="EMBL" id="AP023447">
    <property type="protein sequence ID" value="BCL45128.1"/>
    <property type="molecule type" value="Genomic_DNA"/>
</dbReference>
<evidence type="ECO:0000313" key="1">
    <source>
        <dbReference type="EMBL" id="BCL45128.1"/>
    </source>
</evidence>
<dbReference type="AlphaFoldDB" id="A0AAU9BU73"/>